<evidence type="ECO:0000256" key="4">
    <source>
        <dbReference type="ARBA" id="ARBA00022989"/>
    </source>
</evidence>
<evidence type="ECO:0000313" key="10">
    <source>
        <dbReference type="Proteomes" id="UP000494163"/>
    </source>
</evidence>
<dbReference type="Proteomes" id="UP000494163">
    <property type="component" value="Chromosome 3R"/>
</dbReference>
<evidence type="ECO:0000256" key="8">
    <source>
        <dbReference type="SAM" id="Phobius"/>
    </source>
</evidence>
<keyword evidence="3 8" id="KW-0812">Transmembrane</keyword>
<dbReference type="Gene3D" id="1.10.287.70">
    <property type="match status" value="1"/>
</dbReference>
<dbReference type="OMA" id="CTCIVAK"/>
<keyword evidence="2" id="KW-1003">Cell membrane</keyword>
<evidence type="ECO:0000256" key="2">
    <source>
        <dbReference type="ARBA" id="ARBA00022475"/>
    </source>
</evidence>
<reference evidence="9 10" key="1">
    <citation type="submission" date="2015-08" db="EMBL/GenBank/DDBJ databases">
        <title>Ancestral chromatin configuration constrains chromatin evolution on differentiating sex chromosomes in Drosophila.</title>
        <authorList>
            <person name="Zhou Q."/>
            <person name="Bachtrog D."/>
        </authorList>
    </citation>
    <scope>NUCLEOTIDE SEQUENCE [LARGE SCALE GENOMIC DNA]</scope>
    <source>
        <tissue evidence="9">Whole larvae</tissue>
    </source>
</reference>
<proteinExistence type="predicted"/>
<keyword evidence="6" id="KW-0675">Receptor</keyword>
<evidence type="ECO:0000256" key="3">
    <source>
        <dbReference type="ARBA" id="ARBA00022692"/>
    </source>
</evidence>
<keyword evidence="10" id="KW-1185">Reference proteome</keyword>
<dbReference type="GO" id="GO:0005886">
    <property type="term" value="C:plasma membrane"/>
    <property type="evidence" value="ECO:0007669"/>
    <property type="project" value="UniProtKB-SubCell"/>
</dbReference>
<dbReference type="STRING" id="30019.A0A0M4EHF1"/>
<keyword evidence="5 8" id="KW-0472">Membrane</keyword>
<feature type="transmembrane region" description="Helical" evidence="8">
    <location>
        <begin position="421"/>
        <end position="446"/>
    </location>
</feature>
<feature type="non-terminal residue" evidence="9">
    <location>
        <position position="1"/>
    </location>
</feature>
<dbReference type="EMBL" id="CP012526">
    <property type="protein sequence ID" value="ALC48028.1"/>
    <property type="molecule type" value="Genomic_DNA"/>
</dbReference>
<evidence type="ECO:0000256" key="7">
    <source>
        <dbReference type="ARBA" id="ARBA00023180"/>
    </source>
</evidence>
<dbReference type="AlphaFoldDB" id="A0A0M4EHF1"/>
<evidence type="ECO:0000256" key="6">
    <source>
        <dbReference type="ARBA" id="ARBA00023170"/>
    </source>
</evidence>
<feature type="transmembrane region" description="Helical" evidence="8">
    <location>
        <begin position="612"/>
        <end position="632"/>
    </location>
</feature>
<evidence type="ECO:0000313" key="9">
    <source>
        <dbReference type="EMBL" id="ALC48028.1"/>
    </source>
</evidence>
<sequence>VKQLTYGALITAAIYPAQQFFAESHTTCILWHSLFDVQLEAFPVLSIAPDNFYFDKDIYDYEARRFELDSNGIYSNDWILKLTVAIEQSKCESFIAFQEDIPKFAYYFYNASTYSIWRSTRNRFIFLYTDELLEQSTAVEDYISGYIFHDQPNILLVNAKHLNSSVFDIKTNRFVGSGRYFGTAPKPAVFDSIQQFDAKLGKLVWKSDMNWKHKLKNLQGREVVVGVFDYKPFMLLSYSKLNASKAFADGTEVRVMLTFCEIYNCSIEVDNCQNQCEWGDVYANATGFGLMGMVLDRRNDYGIGGMYIWYGAYQYMEVTTFLGRSGVTCLVPAPQRIISWALPLRPFRVNLWLCVISYLLLECLALAGARRCEQSLSRSAITGSNWRQSLRFGFVSSIKLVINQSTNYVTSSYTLRTLLLANFGVSLILTSVYGGGLAAILTLPTLEEVADSRQRLYEHKLTWTGTSPAWIFTFNAADVDPALQGIIAHYQVNDAEAIAKKALTEEIGFVVERMTFDHLANAELIPDEALSRLKLMVDDIYFAYTVAYVPRLWPFLEAHNEFILAWHSSGLDKYWEWKITADYMNAHRQNRIAASQKPSLDRGPVQLGIHNFIGAILIWSFGMLCSVIVYLVEIWNFK</sequence>
<organism evidence="9 10">
    <name type="scientific">Drosophila busckii</name>
    <name type="common">Fruit fly</name>
    <dbReference type="NCBI Taxonomy" id="30019"/>
    <lineage>
        <taxon>Eukaryota</taxon>
        <taxon>Metazoa</taxon>
        <taxon>Ecdysozoa</taxon>
        <taxon>Arthropoda</taxon>
        <taxon>Hexapoda</taxon>
        <taxon>Insecta</taxon>
        <taxon>Pterygota</taxon>
        <taxon>Neoptera</taxon>
        <taxon>Endopterygota</taxon>
        <taxon>Diptera</taxon>
        <taxon>Brachycera</taxon>
        <taxon>Muscomorpha</taxon>
        <taxon>Ephydroidea</taxon>
        <taxon>Drosophilidae</taxon>
        <taxon>Drosophila</taxon>
    </lineage>
</organism>
<dbReference type="InterPro" id="IPR052192">
    <property type="entry name" value="Insect_Ionotropic_Sensory_Rcpt"/>
</dbReference>
<comment type="subcellular location">
    <subcellularLocation>
        <location evidence="1">Cell membrane</location>
        <topology evidence="1">Multi-pass membrane protein</topology>
    </subcellularLocation>
</comment>
<dbReference type="OrthoDB" id="8182981at2759"/>
<protein>
    <submittedName>
        <fullName evidence="9">Ir76a</fullName>
    </submittedName>
</protein>
<dbReference type="PANTHER" id="PTHR42643:SF40">
    <property type="entry name" value="IONOTROPIC RECEPTOR 41A-RELATED"/>
    <property type="match status" value="1"/>
</dbReference>
<keyword evidence="7" id="KW-0325">Glycoprotein</keyword>
<dbReference type="PANTHER" id="PTHR42643">
    <property type="entry name" value="IONOTROPIC RECEPTOR 20A-RELATED"/>
    <property type="match status" value="1"/>
</dbReference>
<dbReference type="Gene3D" id="3.40.190.10">
    <property type="entry name" value="Periplasmic binding protein-like II"/>
    <property type="match status" value="1"/>
</dbReference>
<evidence type="ECO:0000256" key="5">
    <source>
        <dbReference type="ARBA" id="ARBA00023136"/>
    </source>
</evidence>
<name>A0A0M4EHF1_DROBS</name>
<keyword evidence="4 8" id="KW-1133">Transmembrane helix</keyword>
<gene>
    <name evidence="9" type="ORF">Dbus_chr3Rg2778</name>
</gene>
<evidence type="ECO:0000256" key="1">
    <source>
        <dbReference type="ARBA" id="ARBA00004651"/>
    </source>
</evidence>
<accession>A0A0M4EHF1</accession>
<dbReference type="SUPFAM" id="SSF53850">
    <property type="entry name" value="Periplasmic binding protein-like II"/>
    <property type="match status" value="1"/>
</dbReference>
<feature type="transmembrane region" description="Helical" evidence="8">
    <location>
        <begin position="349"/>
        <end position="369"/>
    </location>
</feature>